<dbReference type="CDD" id="cd00081">
    <property type="entry name" value="Hint"/>
    <property type="match status" value="1"/>
</dbReference>
<feature type="region of interest" description="Disordered" evidence="1">
    <location>
        <begin position="2209"/>
        <end position="2270"/>
    </location>
</feature>
<dbReference type="PANTHER" id="PTHR32305">
    <property type="match status" value="1"/>
</dbReference>
<dbReference type="NCBIfam" id="TIGR03696">
    <property type="entry name" value="Rhs_assc_core"/>
    <property type="match status" value="1"/>
</dbReference>
<dbReference type="InterPro" id="IPR022385">
    <property type="entry name" value="Rhs_assc_core"/>
</dbReference>
<dbReference type="Gene3D" id="2.170.16.10">
    <property type="entry name" value="Hedgehog/Intein (Hint) domain"/>
    <property type="match status" value="1"/>
</dbReference>
<protein>
    <submittedName>
        <fullName evidence="4">Polymorphic toxin-type HINT domain-containing protein</fullName>
    </submittedName>
</protein>
<dbReference type="InterPro" id="IPR036844">
    <property type="entry name" value="Hint_dom_sf"/>
</dbReference>
<dbReference type="EMBL" id="JAVRES010000001">
    <property type="protein sequence ID" value="MDT0433896.1"/>
    <property type="molecule type" value="Genomic_DNA"/>
</dbReference>
<comment type="caution">
    <text evidence="4">The sequence shown here is derived from an EMBL/GenBank/DDBJ whole genome shotgun (WGS) entry which is preliminary data.</text>
</comment>
<evidence type="ECO:0000259" key="3">
    <source>
        <dbReference type="SMART" id="SM00306"/>
    </source>
</evidence>
<dbReference type="Gene3D" id="2.180.10.10">
    <property type="entry name" value="RHS repeat-associated core"/>
    <property type="match status" value="1"/>
</dbReference>
<accession>A0ABD5EH30</accession>
<dbReference type="PANTHER" id="PTHR32305:SF17">
    <property type="entry name" value="TRNA NUCLEASE WAPA"/>
    <property type="match status" value="1"/>
</dbReference>
<evidence type="ECO:0000256" key="2">
    <source>
        <dbReference type="SAM" id="SignalP"/>
    </source>
</evidence>
<dbReference type="Proteomes" id="UP001183535">
    <property type="component" value="Unassembled WGS sequence"/>
</dbReference>
<feature type="signal peptide" evidence="2">
    <location>
        <begin position="1"/>
        <end position="43"/>
    </location>
</feature>
<sequence>MYGKSRSRRAVVRRRRVALGVSTALIATLLQAVTFVSAPVAGAADPSLPAAVDPDRPVAVDTGIKAEPRRVTRTPRTPQTAPAAAWPETASAVVRLDEPEARAGAPVQADGLPLKLNTPAKRVRSATGGHVEARVLSRETARRAGVDGLLVTLEAQEPAAAGVVGATVDYASFAQSFGGAYASRLTLVSLPPCVLDSPTVPRCRTATPVPTSNDTEAKTLTASSVKVRAGAPTVLAAVADDTGKTGDFKATPLAASSTWDTNLNSGDFTWSYSFPVPNVPGEFSPAVSLSYSSGAIDGRTGNSNNQSSWAGDGFDLWSGYIERRYKPCADDGQKADDGVNKPGDLCWGYDNAYISLNGKSGELVQVAKDEFRLKQDDGTRIDRLKSSNRGSSDADGEYWRVTDPLGNRYYFGYNRLPGWTEGKETTDSTWSVPVYGNDADEPCHASTFAASWCQQAWRWNLDYSVDTHSNAVAYYYNTEDNSYGRNLKASDNTRYTRGGYLDRIEYGLKSSSMYGTKALAKVGFTSSERCIADGATDCSSITKDAPYWYDTPWDMNCNAATDCDRSRLSPTFWTRKRLTGITTQVLNAGSYSTVDSWALSHRWGKADIDYQLLLDSVQQTGHAAATPITLPKTTLAYTQLENRLDKIGDGYAPFVKARLSSIADEHGGQTDVTYSAPACAASSPPTPETNTSRCFPQLVGGSDTQDPELHWFNKYVVTSVTSTDRTGHAPDGVTAYEYLDGAAWHYDDDNGLVKEKNKTWSQWRGYGHVRVKSGGQGGGTALKTQEDSYFLRGMDGDRKNAAGGSKSVSISLGADEGEPITDHESAAGFAYRTETYSAPGGKVLEKTVKRPWHHETGRRERSWGTVTSNFTGVAETRTLTSLDNGAGAKWRVASQAMTYDTVAGRLIRVGDYGEAGVADNTCTRNTYATNTDANILGLLSRTETVSGDCSDTPDRTKDVLSDERTAYDGGAYEAAPTKGDATATARISKHDGTTATYLESGTTYDSYGRMSTSTDLTADVRATEGGVPVRTARKDGVTTSTVYSPGSGFPTTVTTTGPPANASDAASAQTSTTTLEPLRGQHTTEKDTNGKVTTFTFDALGRSDKIWLADRKTGQLPSYDFDYFISDDKPVAVRTLTLNNNGAQVPSWVLYDGQLRTRQTQDVGPAGGVLVTDTFYDERGQVAKTFAPYYTAVAPSRELLAPQDALGVETQTRHSYDGLGRETETRDIAGNGDGGTVLGITQSVYGGDRTTVIPPEGGTATTTLTDVRGRVTELRQHHTRSASAAYDTTTYTHSLDGNLKKVTDQAGNVWSYEYDLLGRQIRSVDPDKGVTDTRYDDRGLVTTTSDANGAVLHHSYDQLGRPTQLRDDNATGKLRAAWTYDTVDKAQGQLASATRYVDGAEYTSKVTQYDQLYRALRTSVTIPDTAENKGLAGTYQTGTSYKPSGVVAGVSYSAAGSLPGGSYSYSYDDTLRPVSLLGDGFKADTSYSLTGKPLSYTYASTASGAKKTQVTNTFEWGTQRLATSRVDRQDVAGVDRSNTYRYDQAGNVLSVSDVSRTGTDNQCFAYDYLRRLTEAWTEGDPTCQSTASATDVGGPAPYWTSYTYDKTGNRQTETLHDLTGQTSKDTRLDYAYPVSSTQPHTLKESIRTGPTGTVKTSYTYDATGNTKTRTISGDTQKLDWDAEGHLTGVTQPVAGKADEVTRYLYGADGERLMTRGPEETTLYLGHTELVLTKGATKAKATRYIDLGSGNQAVQTDDGKVAVTIADQLGTGQLAIGVADLTMSQRRTLPFGGNRGATGGAWPGTKGFVGGTDETDSTGLTHLGAREYDSTTGRFLSVDPVMDLTDPQQINGYTYSNNSPLSFSDPTGLRPISLLCGTSGRCSDGTKETFSQNKKTGGYDHNYSKVSHSSRNDGSTVFTTTEYTNGVKKSTSRVTVGKNGVVRGVPDEGENHLITHGKELFQFFVFDYKLAEQCVGGLTSECGWLAADVPFFKIFKLFKFGKIEKLEKLAKACQCFLAGTGVLMADGQTKNIEDIKVGEKVLATDPRTGETSEREVTATIITDSDKKFTDLTIATPDGGKHLTATYEHPFWVISKQDWVAAGDLEPGMTLRTDDGAGVKITATRQYTASARTYNLTVEGVHMYYVLAGETPVLVHNSNGLCGPGFRTASQAGISPNDARRIQNAADKAGQPVIVVGSRANGSANSASDWDYILSGPSRSRHSQQSSLPRGTGDGEGSGRGRDFWQNYNPSRPDYAELDPSKPYVIFEPRSR</sequence>
<evidence type="ECO:0000313" key="5">
    <source>
        <dbReference type="Proteomes" id="UP001183535"/>
    </source>
</evidence>
<evidence type="ECO:0000256" key="1">
    <source>
        <dbReference type="SAM" id="MobiDB-lite"/>
    </source>
</evidence>
<feature type="chain" id="PRO_5044878059" evidence="2">
    <location>
        <begin position="44"/>
        <end position="2270"/>
    </location>
</feature>
<dbReference type="InterPro" id="IPR050708">
    <property type="entry name" value="T6SS_VgrG/RHS"/>
</dbReference>
<dbReference type="PROSITE" id="PS50817">
    <property type="entry name" value="INTEIN_N_TER"/>
    <property type="match status" value="1"/>
</dbReference>
<dbReference type="RefSeq" id="WP_093828370.1">
    <property type="nucleotide sequence ID" value="NZ_JAVRES010000001.1"/>
</dbReference>
<feature type="region of interest" description="Disordered" evidence="1">
    <location>
        <begin position="1038"/>
        <end position="1088"/>
    </location>
</feature>
<name>A0ABD5EH30_9ACTN</name>
<dbReference type="NCBIfam" id="TIGR01443">
    <property type="entry name" value="intein_Cterm"/>
    <property type="match status" value="1"/>
</dbReference>
<proteinExistence type="predicted"/>
<dbReference type="SMART" id="SM00306">
    <property type="entry name" value="HintN"/>
    <property type="match status" value="1"/>
</dbReference>
<dbReference type="PROSITE" id="PS50818">
    <property type="entry name" value="INTEIN_C_TER"/>
    <property type="match status" value="1"/>
</dbReference>
<organism evidence="4 5">
    <name type="scientific">Streptomyces doudnae</name>
    <dbReference type="NCBI Taxonomy" id="3075536"/>
    <lineage>
        <taxon>Bacteria</taxon>
        <taxon>Bacillati</taxon>
        <taxon>Actinomycetota</taxon>
        <taxon>Actinomycetes</taxon>
        <taxon>Kitasatosporales</taxon>
        <taxon>Streptomycetaceae</taxon>
        <taxon>Streptomyces</taxon>
    </lineage>
</organism>
<feature type="domain" description="Hint" evidence="3">
    <location>
        <begin position="2012"/>
        <end position="2113"/>
    </location>
</feature>
<feature type="compositionally biased region" description="Low complexity" evidence="1">
    <location>
        <begin position="1045"/>
        <end position="1074"/>
    </location>
</feature>
<dbReference type="InterPro" id="IPR031325">
    <property type="entry name" value="RHS_repeat"/>
</dbReference>
<evidence type="ECO:0000313" key="4">
    <source>
        <dbReference type="EMBL" id="MDT0433896.1"/>
    </source>
</evidence>
<reference evidence="5" key="1">
    <citation type="submission" date="2023-07" db="EMBL/GenBank/DDBJ databases">
        <title>30 novel species of actinomycetes from the DSMZ collection.</title>
        <authorList>
            <person name="Nouioui I."/>
        </authorList>
    </citation>
    <scope>NUCLEOTIDE SEQUENCE [LARGE SCALE GENOMIC DNA]</scope>
    <source>
        <strain evidence="5">DSM 41981</strain>
    </source>
</reference>
<dbReference type="Pfam" id="PF05593">
    <property type="entry name" value="RHS_repeat"/>
    <property type="match status" value="2"/>
</dbReference>
<gene>
    <name evidence="4" type="ORF">RM877_04290</name>
</gene>
<dbReference type="InterPro" id="IPR003587">
    <property type="entry name" value="Hint_dom_N"/>
</dbReference>
<dbReference type="Pfam" id="PF07591">
    <property type="entry name" value="PT-HINT"/>
    <property type="match status" value="1"/>
</dbReference>
<dbReference type="InterPro" id="IPR006141">
    <property type="entry name" value="Intein_N"/>
</dbReference>
<keyword evidence="5" id="KW-1185">Reference proteome</keyword>
<dbReference type="SUPFAM" id="SSF51294">
    <property type="entry name" value="Hedgehog/intein (Hint) domain"/>
    <property type="match status" value="1"/>
</dbReference>
<dbReference type="NCBIfam" id="TIGR01643">
    <property type="entry name" value="YD_repeat_2x"/>
    <property type="match status" value="1"/>
</dbReference>
<keyword evidence="2" id="KW-0732">Signal</keyword>
<dbReference type="InterPro" id="IPR030934">
    <property type="entry name" value="Intein_C"/>
</dbReference>
<dbReference type="InterPro" id="IPR006530">
    <property type="entry name" value="YD"/>
</dbReference>